<proteinExistence type="predicted"/>
<reference evidence="2 3" key="1">
    <citation type="submission" date="2019-07" db="EMBL/GenBank/DDBJ databases">
        <title>Whole genome shotgun sequence of Halolactibacillus alkaliphilus NBRC 103919.</title>
        <authorList>
            <person name="Hosoyama A."/>
            <person name="Uohara A."/>
            <person name="Ohji S."/>
            <person name="Ichikawa N."/>
        </authorList>
    </citation>
    <scope>NUCLEOTIDE SEQUENCE [LARGE SCALE GENOMIC DNA]</scope>
    <source>
        <strain evidence="2 3">NBRC 103919</strain>
    </source>
</reference>
<dbReference type="Proteomes" id="UP000321400">
    <property type="component" value="Unassembled WGS sequence"/>
</dbReference>
<protein>
    <recommendedName>
        <fullName evidence="4">YtxH domain-containing protein</fullName>
    </recommendedName>
</protein>
<sequence>MKNKKMIGFVVLGAMTGAVISLFDRGVRHECKDTLDRSKLVCQYYAKHPAELMNQCQKQLAWMADLSETALDLTVKSVNKVEDMLEKIEENV</sequence>
<name>A0A511X246_9BACI</name>
<keyword evidence="3" id="KW-1185">Reference proteome</keyword>
<gene>
    <name evidence="2" type="ORF">HAL01_14860</name>
</gene>
<feature type="transmembrane region" description="Helical" evidence="1">
    <location>
        <begin position="6"/>
        <end position="23"/>
    </location>
</feature>
<comment type="caution">
    <text evidence="2">The sequence shown here is derived from an EMBL/GenBank/DDBJ whole genome shotgun (WGS) entry which is preliminary data.</text>
</comment>
<keyword evidence="1" id="KW-1133">Transmembrane helix</keyword>
<keyword evidence="1" id="KW-0812">Transmembrane</keyword>
<dbReference type="AlphaFoldDB" id="A0A511X246"/>
<organism evidence="2 3">
    <name type="scientific">Halolactibacillus alkaliphilus</name>
    <dbReference type="NCBI Taxonomy" id="442899"/>
    <lineage>
        <taxon>Bacteria</taxon>
        <taxon>Bacillati</taxon>
        <taxon>Bacillota</taxon>
        <taxon>Bacilli</taxon>
        <taxon>Bacillales</taxon>
        <taxon>Bacillaceae</taxon>
        <taxon>Halolactibacillus</taxon>
    </lineage>
</organism>
<dbReference type="OrthoDB" id="2353585at2"/>
<accession>A0A511X246</accession>
<dbReference type="RefSeq" id="WP_089801995.1">
    <property type="nucleotide sequence ID" value="NZ_BJYE01000016.1"/>
</dbReference>
<evidence type="ECO:0000256" key="1">
    <source>
        <dbReference type="SAM" id="Phobius"/>
    </source>
</evidence>
<keyword evidence="1" id="KW-0472">Membrane</keyword>
<evidence type="ECO:0000313" key="2">
    <source>
        <dbReference type="EMBL" id="GEN57022.1"/>
    </source>
</evidence>
<evidence type="ECO:0008006" key="4">
    <source>
        <dbReference type="Google" id="ProtNLM"/>
    </source>
</evidence>
<evidence type="ECO:0000313" key="3">
    <source>
        <dbReference type="Proteomes" id="UP000321400"/>
    </source>
</evidence>
<dbReference type="EMBL" id="BJYE01000016">
    <property type="protein sequence ID" value="GEN57022.1"/>
    <property type="molecule type" value="Genomic_DNA"/>
</dbReference>
<dbReference type="STRING" id="442899.SAMN05720591_11657"/>